<dbReference type="Proteomes" id="UP000535838">
    <property type="component" value="Unassembled WGS sequence"/>
</dbReference>
<name>A0A841SWQ1_9BACL</name>
<dbReference type="GO" id="GO:0019305">
    <property type="term" value="P:dTDP-rhamnose biosynthetic process"/>
    <property type="evidence" value="ECO:0007669"/>
    <property type="project" value="UniProtKB-UniPathway"/>
</dbReference>
<comment type="caution">
    <text evidence="4">The sequence shown here is derived from an EMBL/GenBank/DDBJ whole genome shotgun (WGS) entry which is preliminary data.</text>
</comment>
<sequence>MKLLIIGGGGMAGHMLRQYMELRTDWEIWTTVRAGAAESAAGGTGVRQLSLDARDSAALERILTDIAPDVVVNAAGLLNDNAANRRVDAIVVNSLLPHSLAQLGDRLGFRLIHISTDCVFSGKRGDYAESDPSDGWTVYAMTKSLGEVAYAPHLTIRTSIIGPELKDDGIGLFHWFMRQRGEIEGYSRVFWNGVTTLELAKAVEWCALRPAVSGLVHLAAPGKISKFELLKLLQTAFAKEDVTIRASDVFHSDKSLVSTRSDFLYSVPTYPLMLRELKEWMDSRSPGTYSYS</sequence>
<dbReference type="CDD" id="cd05254">
    <property type="entry name" value="dTDP_HR_like_SDR_e"/>
    <property type="match status" value="1"/>
</dbReference>
<dbReference type="InterPro" id="IPR036291">
    <property type="entry name" value="NAD(P)-bd_dom_sf"/>
</dbReference>
<dbReference type="Pfam" id="PF04321">
    <property type="entry name" value="RmlD_sub_bind"/>
    <property type="match status" value="1"/>
</dbReference>
<evidence type="ECO:0000259" key="3">
    <source>
        <dbReference type="Pfam" id="PF04321"/>
    </source>
</evidence>
<feature type="domain" description="RmlD-like substrate binding" evidence="3">
    <location>
        <begin position="1"/>
        <end position="237"/>
    </location>
</feature>
<keyword evidence="2" id="KW-0521">NADP</keyword>
<dbReference type="PANTHER" id="PTHR10491:SF4">
    <property type="entry name" value="METHIONINE ADENOSYLTRANSFERASE 2 SUBUNIT BETA"/>
    <property type="match status" value="1"/>
</dbReference>
<evidence type="ECO:0000313" key="5">
    <source>
        <dbReference type="Proteomes" id="UP000535838"/>
    </source>
</evidence>
<protein>
    <recommendedName>
        <fullName evidence="2">dTDP-4-dehydrorhamnose reductase</fullName>
        <ecNumber evidence="2">1.1.1.133</ecNumber>
    </recommendedName>
</protein>
<dbReference type="EC" id="1.1.1.133" evidence="2"/>
<keyword evidence="5" id="KW-1185">Reference proteome</keyword>
<dbReference type="InterPro" id="IPR029903">
    <property type="entry name" value="RmlD-like-bd"/>
</dbReference>
<comment type="pathway">
    <text evidence="2">Carbohydrate biosynthesis; dTDP-L-rhamnose biosynthesis.</text>
</comment>
<dbReference type="PANTHER" id="PTHR10491">
    <property type="entry name" value="DTDP-4-DEHYDRORHAMNOSE REDUCTASE"/>
    <property type="match status" value="1"/>
</dbReference>
<dbReference type="EMBL" id="JACJVQ010000014">
    <property type="protein sequence ID" value="MBB6635672.1"/>
    <property type="molecule type" value="Genomic_DNA"/>
</dbReference>
<gene>
    <name evidence="4" type="ORF">H7B67_16250</name>
</gene>
<dbReference type="UniPathway" id="UPA00124"/>
<organism evidence="4 5">
    <name type="scientific">Cohnella thailandensis</name>
    <dbReference type="NCBI Taxonomy" id="557557"/>
    <lineage>
        <taxon>Bacteria</taxon>
        <taxon>Bacillati</taxon>
        <taxon>Bacillota</taxon>
        <taxon>Bacilli</taxon>
        <taxon>Bacillales</taxon>
        <taxon>Paenibacillaceae</taxon>
        <taxon>Cohnella</taxon>
    </lineage>
</organism>
<dbReference type="RefSeq" id="WP_185120912.1">
    <property type="nucleotide sequence ID" value="NZ_JACJVQ010000014.1"/>
</dbReference>
<dbReference type="Gene3D" id="3.40.50.720">
    <property type="entry name" value="NAD(P)-binding Rossmann-like Domain"/>
    <property type="match status" value="1"/>
</dbReference>
<comment type="similarity">
    <text evidence="1 2">Belongs to the dTDP-4-dehydrorhamnose reductase family.</text>
</comment>
<reference evidence="4 5" key="1">
    <citation type="submission" date="2020-08" db="EMBL/GenBank/DDBJ databases">
        <title>Cohnella phylogeny.</title>
        <authorList>
            <person name="Dunlap C."/>
        </authorList>
    </citation>
    <scope>NUCLEOTIDE SEQUENCE [LARGE SCALE GENOMIC DNA]</scope>
    <source>
        <strain evidence="4 5">DSM 25241</strain>
    </source>
</reference>
<proteinExistence type="inferred from homology"/>
<comment type="function">
    <text evidence="2">Catalyzes the reduction of dTDP-6-deoxy-L-lyxo-4-hexulose to yield dTDP-L-rhamnose.</text>
</comment>
<evidence type="ECO:0000313" key="4">
    <source>
        <dbReference type="EMBL" id="MBB6635672.1"/>
    </source>
</evidence>
<dbReference type="AlphaFoldDB" id="A0A841SWQ1"/>
<evidence type="ECO:0000256" key="2">
    <source>
        <dbReference type="RuleBase" id="RU364082"/>
    </source>
</evidence>
<dbReference type="InterPro" id="IPR005913">
    <property type="entry name" value="dTDP_dehydrorham_reduct"/>
</dbReference>
<evidence type="ECO:0000256" key="1">
    <source>
        <dbReference type="ARBA" id="ARBA00010944"/>
    </source>
</evidence>
<accession>A0A841SWQ1</accession>
<dbReference type="GO" id="GO:0005829">
    <property type="term" value="C:cytosol"/>
    <property type="evidence" value="ECO:0007669"/>
    <property type="project" value="TreeGrafter"/>
</dbReference>
<dbReference type="SUPFAM" id="SSF51735">
    <property type="entry name" value="NAD(P)-binding Rossmann-fold domains"/>
    <property type="match status" value="1"/>
</dbReference>
<keyword evidence="2" id="KW-0560">Oxidoreductase</keyword>
<dbReference type="GO" id="GO:0008831">
    <property type="term" value="F:dTDP-4-dehydrorhamnose reductase activity"/>
    <property type="evidence" value="ECO:0007669"/>
    <property type="project" value="UniProtKB-EC"/>
</dbReference>